<dbReference type="Pfam" id="PF02803">
    <property type="entry name" value="Thiolase_C"/>
    <property type="match status" value="1"/>
</dbReference>
<feature type="active site" description="Proton acceptor" evidence="4">
    <location>
        <position position="366"/>
    </location>
</feature>
<dbReference type="EMBL" id="FOHJ01000006">
    <property type="protein sequence ID" value="SET60316.1"/>
    <property type="molecule type" value="Genomic_DNA"/>
</dbReference>
<dbReference type="SUPFAM" id="SSF53901">
    <property type="entry name" value="Thiolase-like"/>
    <property type="match status" value="2"/>
</dbReference>
<dbReference type="InterPro" id="IPR016039">
    <property type="entry name" value="Thiolase-like"/>
</dbReference>
<dbReference type="PROSITE" id="PS00737">
    <property type="entry name" value="THIOLASE_2"/>
    <property type="match status" value="1"/>
</dbReference>
<dbReference type="Gene3D" id="3.40.47.10">
    <property type="match status" value="2"/>
</dbReference>
<reference evidence="9" key="1">
    <citation type="submission" date="2016-10" db="EMBL/GenBank/DDBJ databases">
        <authorList>
            <person name="Varghese N."/>
            <person name="Submissions S."/>
        </authorList>
    </citation>
    <scope>NUCLEOTIDE SEQUENCE [LARGE SCALE GENOMIC DNA]</scope>
    <source>
        <strain evidence="9">CGMCC 1.3566</strain>
    </source>
</reference>
<name>A0A1I0FSG2_9BACI</name>
<feature type="active site" description="Acyl-thioester intermediate" evidence="4">
    <location>
        <position position="89"/>
    </location>
</feature>
<evidence type="ECO:0000256" key="3">
    <source>
        <dbReference type="ARBA" id="ARBA00023315"/>
    </source>
</evidence>
<dbReference type="STRING" id="237682.SAMN05421676_10643"/>
<evidence type="ECO:0000313" key="8">
    <source>
        <dbReference type="EMBL" id="SET60316.1"/>
    </source>
</evidence>
<dbReference type="InterPro" id="IPR002155">
    <property type="entry name" value="Thiolase"/>
</dbReference>
<dbReference type="Pfam" id="PF00108">
    <property type="entry name" value="Thiolase_N"/>
    <property type="match status" value="1"/>
</dbReference>
<sequence length="380" mass="40582">MREAVIVDAIRTATGRKNGSLSSTHPVDLLTPVLKELVNRNGVNGEEVEDVVTGCVTMTDEQGGNIGRMAVLAAGLPVEVPSFSLNRMCGSSQQAIHNASQAILAGDADITIACGVENMSRVPMGSDMGAFSDDFMNQYNVVPQGFSAEMIAQQWELPREELDEFSLQSHEKAAKATDEGAFYREILPINVKTENGNETFSRDEGIRRDTSLDKLAELTPSFQPDNGVVTAGNSSQISDGASGVLLMSREKAEKLDVKPRAKVLARAVVGVDPIIMLTGVIPATKKVLKKSGLTINQMDVIEINEAFASVVKAWERELKPDMSKVNPRGGAIALGHPLGASGARIATTLLHSLEDTGGKYGLQVMCIGFGMATATIIERL</sequence>
<dbReference type="PANTHER" id="PTHR43365:SF1">
    <property type="entry name" value="ACETYL-COA C-ACYLTRANSFERASE"/>
    <property type="match status" value="1"/>
</dbReference>
<dbReference type="InterPro" id="IPR020613">
    <property type="entry name" value="Thiolase_CS"/>
</dbReference>
<evidence type="ECO:0000256" key="2">
    <source>
        <dbReference type="ARBA" id="ARBA00022679"/>
    </source>
</evidence>
<organism evidence="8 9">
    <name type="scientific">Salinibacillus kushneri</name>
    <dbReference type="NCBI Taxonomy" id="237682"/>
    <lineage>
        <taxon>Bacteria</taxon>
        <taxon>Bacillati</taxon>
        <taxon>Bacillota</taxon>
        <taxon>Bacilli</taxon>
        <taxon>Bacillales</taxon>
        <taxon>Bacillaceae</taxon>
        <taxon>Salinibacillus</taxon>
    </lineage>
</organism>
<dbReference type="InterPro" id="IPR020616">
    <property type="entry name" value="Thiolase_N"/>
</dbReference>
<dbReference type="CDD" id="cd00751">
    <property type="entry name" value="thiolase"/>
    <property type="match status" value="1"/>
</dbReference>
<dbReference type="RefSeq" id="WP_093134878.1">
    <property type="nucleotide sequence ID" value="NZ_FOHJ01000006.1"/>
</dbReference>
<keyword evidence="3 5" id="KW-0012">Acyltransferase</keyword>
<accession>A0A1I0FSG2</accession>
<dbReference type="GO" id="GO:0003988">
    <property type="term" value="F:acetyl-CoA C-acyltransferase activity"/>
    <property type="evidence" value="ECO:0007669"/>
    <property type="project" value="UniProtKB-ARBA"/>
</dbReference>
<dbReference type="NCBIfam" id="TIGR01930">
    <property type="entry name" value="AcCoA-C-Actrans"/>
    <property type="match status" value="1"/>
</dbReference>
<feature type="domain" description="Thiolase C-terminal" evidence="7">
    <location>
        <begin position="258"/>
        <end position="379"/>
    </location>
</feature>
<dbReference type="InterPro" id="IPR020617">
    <property type="entry name" value="Thiolase_C"/>
</dbReference>
<dbReference type="AlphaFoldDB" id="A0A1I0FSG2"/>
<dbReference type="PIRSF" id="PIRSF000429">
    <property type="entry name" value="Ac-CoA_Ac_transf"/>
    <property type="match status" value="1"/>
</dbReference>
<feature type="domain" description="Thiolase N-terminal" evidence="6">
    <location>
        <begin position="5"/>
        <end position="250"/>
    </location>
</feature>
<dbReference type="Proteomes" id="UP000199095">
    <property type="component" value="Unassembled WGS sequence"/>
</dbReference>
<evidence type="ECO:0000259" key="7">
    <source>
        <dbReference type="Pfam" id="PF02803"/>
    </source>
</evidence>
<evidence type="ECO:0000259" key="6">
    <source>
        <dbReference type="Pfam" id="PF00108"/>
    </source>
</evidence>
<gene>
    <name evidence="8" type="ORF">SAMN05421676_10643</name>
</gene>
<evidence type="ECO:0000256" key="5">
    <source>
        <dbReference type="RuleBase" id="RU003557"/>
    </source>
</evidence>
<evidence type="ECO:0000256" key="4">
    <source>
        <dbReference type="PIRSR" id="PIRSR000429-1"/>
    </source>
</evidence>
<dbReference type="FunFam" id="3.40.47.10:FF:000010">
    <property type="entry name" value="Acetyl-CoA acetyltransferase (Thiolase)"/>
    <property type="match status" value="1"/>
</dbReference>
<dbReference type="OrthoDB" id="2774224at2"/>
<comment type="similarity">
    <text evidence="1 5">Belongs to the thiolase-like superfamily. Thiolase family.</text>
</comment>
<feature type="active site" description="Proton acceptor" evidence="4">
    <location>
        <position position="336"/>
    </location>
</feature>
<keyword evidence="9" id="KW-1185">Reference proteome</keyword>
<dbReference type="PANTHER" id="PTHR43365">
    <property type="entry name" value="BLR7806 PROTEIN"/>
    <property type="match status" value="1"/>
</dbReference>
<proteinExistence type="inferred from homology"/>
<evidence type="ECO:0000313" key="9">
    <source>
        <dbReference type="Proteomes" id="UP000199095"/>
    </source>
</evidence>
<protein>
    <submittedName>
        <fullName evidence="8">Acetyl-CoA acetyltransferases</fullName>
    </submittedName>
</protein>
<evidence type="ECO:0000256" key="1">
    <source>
        <dbReference type="ARBA" id="ARBA00010982"/>
    </source>
</evidence>
<keyword evidence="2 5" id="KW-0808">Transferase</keyword>